<keyword evidence="1" id="KW-0614">Plasmid</keyword>
<evidence type="ECO:0000313" key="2">
    <source>
        <dbReference type="Proteomes" id="UP000182306"/>
    </source>
</evidence>
<reference evidence="1 2" key="1">
    <citation type="submission" date="2015-10" db="EMBL/GenBank/DDBJ databases">
        <title>Genomic differences between typical nodule nitrogen-fixing rhizobial strains and those coming from bean seeds.</title>
        <authorList>
            <person name="Peralta H."/>
            <person name="Aguilar-Vera A."/>
            <person name="Diaz R."/>
            <person name="Mora Y."/>
            <person name="Martinez-Batallar G."/>
            <person name="Salazar E."/>
            <person name="Vargas-Lagunas C."/>
            <person name="Encarnacion S."/>
            <person name="Girard L."/>
            <person name="Mora J."/>
        </authorList>
    </citation>
    <scope>NUCLEOTIDE SEQUENCE [LARGE SCALE GENOMIC DNA]</scope>
    <source>
        <strain evidence="1 2">CFNEI 73</strain>
        <plasmid evidence="1 2">C</plasmid>
    </source>
</reference>
<protein>
    <submittedName>
        <fullName evidence="1">Uncharacterized protein</fullName>
    </submittedName>
</protein>
<evidence type="ECO:0000313" key="1">
    <source>
        <dbReference type="EMBL" id="APG94609.1"/>
    </source>
</evidence>
<accession>A0A1L3LWX6</accession>
<gene>
    <name evidence="1" type="ORF">SAMCFNEI73_pC0897</name>
</gene>
<keyword evidence="2" id="KW-1185">Reference proteome</keyword>
<geneLocation type="plasmid" evidence="1 2">
    <name>C</name>
</geneLocation>
<dbReference type="AlphaFoldDB" id="A0A1L3LWX6"/>
<dbReference type="KEGG" id="same:SAMCFNEI73_pC0897"/>
<sequence length="48" mass="5334">MTGASGLGRNGRHPLHSKVFQTTTPRFLPAAPGRFRSGPDLLFFYLFL</sequence>
<dbReference type="Proteomes" id="UP000182306">
    <property type="component" value="Plasmid C"/>
</dbReference>
<proteinExistence type="predicted"/>
<name>A0A1L3LWX6_9HYPH</name>
<dbReference type="EMBL" id="CP013110">
    <property type="protein sequence ID" value="APG94609.1"/>
    <property type="molecule type" value="Genomic_DNA"/>
</dbReference>
<organism evidence="1 2">
    <name type="scientific">Sinorhizobium americanum</name>
    <dbReference type="NCBI Taxonomy" id="194963"/>
    <lineage>
        <taxon>Bacteria</taxon>
        <taxon>Pseudomonadati</taxon>
        <taxon>Pseudomonadota</taxon>
        <taxon>Alphaproteobacteria</taxon>
        <taxon>Hyphomicrobiales</taxon>
        <taxon>Rhizobiaceae</taxon>
        <taxon>Sinorhizobium/Ensifer group</taxon>
        <taxon>Sinorhizobium</taxon>
    </lineage>
</organism>